<evidence type="ECO:0000313" key="8">
    <source>
        <dbReference type="EMBL" id="CAG8574278.1"/>
    </source>
</evidence>
<proteinExistence type="inferred from homology"/>
<dbReference type="GO" id="GO:0030488">
    <property type="term" value="P:tRNA methylation"/>
    <property type="evidence" value="ECO:0007669"/>
    <property type="project" value="InterPro"/>
</dbReference>
<dbReference type="EMBL" id="CAJVPV010004487">
    <property type="protein sequence ID" value="CAG8574278.1"/>
    <property type="molecule type" value="Genomic_DNA"/>
</dbReference>
<evidence type="ECO:0000256" key="3">
    <source>
        <dbReference type="ARBA" id="ARBA00021704"/>
    </source>
</evidence>
<dbReference type="GO" id="GO:0005634">
    <property type="term" value="C:nucleus"/>
    <property type="evidence" value="ECO:0007669"/>
    <property type="project" value="UniProtKB-SubCell"/>
</dbReference>
<feature type="region of interest" description="Disordered" evidence="7">
    <location>
        <begin position="46"/>
        <end position="70"/>
    </location>
</feature>
<dbReference type="OrthoDB" id="10254665at2759"/>
<feature type="region of interest" description="Disordered" evidence="7">
    <location>
        <begin position="483"/>
        <end position="548"/>
    </location>
</feature>
<evidence type="ECO:0000256" key="7">
    <source>
        <dbReference type="SAM" id="MobiDB-lite"/>
    </source>
</evidence>
<sequence>MTMKTNDGHGFVILLVDATQFILIGRKIAYVEAIVTFDDISTLSESSKETEGTKMQSDESKTETSINDNMDEEIIKEEEEEEDDFHILDNQYIFILLPSGNIKVIKLQKDTKVSLGKFGTFHANDIIGKPFGHSYEIHDRDKVKVIRNIAFYEIDETDANNKETTDDPSKQKLSYADIEQLKKDGLEGQDIIKKVVESHSTFDKKTEYSKAKYIKRKEAKFSRVFTPVKPTLYSVWEYFYAKNPSKIRDMRIDTLSQMLTLANVKAYSKMLVVDDTQGLVISGVMERLGGYGVVIGIHDGENHNFDVTRYMNFSKKVSDSLMVLSWQQVFKEECQEPFNFRDEASLSEKELKFYFRSKANYDRIRATRELLFKGGFDGLLIASQYQPESILDTLMPYLHGSRPIIIYHINKEMLVNTCVQMRICRKYLNPSITESWLRQYQVLPGRTHPSMSTSGGGGYLLHTTYVVTDDSLPTPIPSYMRPKVDIDPLDDATHAPGSSKNANGPPLANVDTLTMNVSDDGYKNAKENSDINDDADSELIWNKRSKLE</sequence>
<dbReference type="AlphaFoldDB" id="A0A9N9BR02"/>
<protein>
    <recommendedName>
        <fullName evidence="3">tRNA (adenine(58)-N(1))-methyltransferase non-catalytic subunit TRM6</fullName>
    </recommendedName>
    <alternativeName>
        <fullName evidence="6">tRNA(m1A58)-methyltransferase subunit TRM6</fullName>
    </alternativeName>
</protein>
<evidence type="ECO:0000256" key="5">
    <source>
        <dbReference type="ARBA" id="ARBA00023242"/>
    </source>
</evidence>
<comment type="similarity">
    <text evidence="2">Belongs to the TRM6/GCD10 family.</text>
</comment>
<evidence type="ECO:0000256" key="4">
    <source>
        <dbReference type="ARBA" id="ARBA00022694"/>
    </source>
</evidence>
<keyword evidence="9" id="KW-1185">Reference proteome</keyword>
<dbReference type="PANTHER" id="PTHR12945">
    <property type="entry name" value="TRANSLATION INITIATION FACTOR EIF3-RELATED"/>
    <property type="match status" value="1"/>
</dbReference>
<dbReference type="InterPro" id="IPR017423">
    <property type="entry name" value="TRM6"/>
</dbReference>
<name>A0A9N9BR02_9GLOM</name>
<comment type="caution">
    <text evidence="8">The sequence shown here is derived from an EMBL/GenBank/DDBJ whole genome shotgun (WGS) entry which is preliminary data.</text>
</comment>
<evidence type="ECO:0000256" key="6">
    <source>
        <dbReference type="ARBA" id="ARBA00032319"/>
    </source>
</evidence>
<accession>A0A9N9BR02</accession>
<dbReference type="Gene3D" id="3.10.330.20">
    <property type="match status" value="1"/>
</dbReference>
<gene>
    <name evidence="8" type="ORF">AMORRO_LOCUS6619</name>
</gene>
<feature type="compositionally biased region" description="Basic and acidic residues" evidence="7">
    <location>
        <begin position="520"/>
        <end position="529"/>
    </location>
</feature>
<dbReference type="PANTHER" id="PTHR12945:SF0">
    <property type="entry name" value="TRNA (ADENINE(58)-N(1))-METHYLTRANSFERASE NON-CATALYTIC SUBUNIT TRM6"/>
    <property type="match status" value="1"/>
</dbReference>
<keyword evidence="5" id="KW-0539">Nucleus</keyword>
<keyword evidence="4" id="KW-0819">tRNA processing</keyword>
<feature type="compositionally biased region" description="Basic and acidic residues" evidence="7">
    <location>
        <begin position="46"/>
        <end position="62"/>
    </location>
</feature>
<evidence type="ECO:0000256" key="2">
    <source>
        <dbReference type="ARBA" id="ARBA00008320"/>
    </source>
</evidence>
<evidence type="ECO:0000256" key="1">
    <source>
        <dbReference type="ARBA" id="ARBA00004123"/>
    </source>
</evidence>
<evidence type="ECO:0000313" key="9">
    <source>
        <dbReference type="Proteomes" id="UP000789342"/>
    </source>
</evidence>
<organism evidence="8 9">
    <name type="scientific">Acaulospora morrowiae</name>
    <dbReference type="NCBI Taxonomy" id="94023"/>
    <lineage>
        <taxon>Eukaryota</taxon>
        <taxon>Fungi</taxon>
        <taxon>Fungi incertae sedis</taxon>
        <taxon>Mucoromycota</taxon>
        <taxon>Glomeromycotina</taxon>
        <taxon>Glomeromycetes</taxon>
        <taxon>Diversisporales</taxon>
        <taxon>Acaulosporaceae</taxon>
        <taxon>Acaulospora</taxon>
    </lineage>
</organism>
<dbReference type="Proteomes" id="UP000789342">
    <property type="component" value="Unassembled WGS sequence"/>
</dbReference>
<dbReference type="GO" id="GO:0031515">
    <property type="term" value="C:tRNA (m1A) methyltransferase complex"/>
    <property type="evidence" value="ECO:0007669"/>
    <property type="project" value="InterPro"/>
</dbReference>
<comment type="subcellular location">
    <subcellularLocation>
        <location evidence="1">Nucleus</location>
    </subcellularLocation>
</comment>
<reference evidence="8" key="1">
    <citation type="submission" date="2021-06" db="EMBL/GenBank/DDBJ databases">
        <authorList>
            <person name="Kallberg Y."/>
            <person name="Tangrot J."/>
            <person name="Rosling A."/>
        </authorList>
    </citation>
    <scope>NUCLEOTIDE SEQUENCE</scope>
    <source>
        <strain evidence="8">CL551</strain>
    </source>
</reference>
<dbReference type="Pfam" id="PF04189">
    <property type="entry name" value="Gcd10p"/>
    <property type="match status" value="1"/>
</dbReference>